<keyword evidence="7" id="KW-1185">Reference proteome</keyword>
<evidence type="ECO:0000313" key="7">
    <source>
        <dbReference type="Proteomes" id="UP001165065"/>
    </source>
</evidence>
<keyword evidence="5" id="KW-1133">Transmembrane helix</keyword>
<dbReference type="EMBL" id="BRYA01000197">
    <property type="protein sequence ID" value="GMI43743.1"/>
    <property type="molecule type" value="Genomic_DNA"/>
</dbReference>
<sequence length="427" mass="46574">MSFCVFIPATFLRVPLTSILTIFGILFTTLIFPPLSLITPSGPHPVGVVDTFIPLPSSASYSNQSHVNVRVLYPTTSDATSRFSPPPYLMGPEICDKFMEFGAPPFLKKFGFLLNYWLLVKPYIYEGAPLASLPSQLPVVVHSHGLGGTASLYSAQGTDLASNGYVVLLVEHSDGSAPLTTNESGEIIHHYKEIYDLRDDPERGVQWDTPDYVRGRREQLLIRVEEVVATSEWVKSAFTFTSKAPLPTPLLPLRGKLDISNGVHLVGHSFGGATVLSAGGRHGSGLFRSVVAHDPAVDWMTDDTRYNLLKSTKYEGTGGYEGGKEKAKGSESKGLESLPLSMIYCSDWVKINFGHSSVTIPGVNNGSMGLPGKSEASYVEKSRHFEFSDNCLIVPNWLGKALTFTDGEPERVAREIAGRTLAFLDKN</sequence>
<keyword evidence="2" id="KW-0378">Hydrolase</keyword>
<keyword evidence="5" id="KW-0472">Membrane</keyword>
<organism evidence="6 7">
    <name type="scientific">Triparma columacea</name>
    <dbReference type="NCBI Taxonomy" id="722753"/>
    <lineage>
        <taxon>Eukaryota</taxon>
        <taxon>Sar</taxon>
        <taxon>Stramenopiles</taxon>
        <taxon>Ochrophyta</taxon>
        <taxon>Bolidophyceae</taxon>
        <taxon>Parmales</taxon>
        <taxon>Triparmaceae</taxon>
        <taxon>Triparma</taxon>
    </lineage>
</organism>
<dbReference type="GO" id="GO:0003847">
    <property type="term" value="F:1-alkyl-2-acetylglycerophosphocholine esterase activity"/>
    <property type="evidence" value="ECO:0007669"/>
    <property type="project" value="UniProtKB-EC"/>
</dbReference>
<accession>A0A9W7LAB4</accession>
<evidence type="ECO:0000256" key="2">
    <source>
        <dbReference type="ARBA" id="ARBA00022801"/>
    </source>
</evidence>
<dbReference type="SUPFAM" id="SSF53474">
    <property type="entry name" value="alpha/beta-Hydrolases"/>
    <property type="match status" value="1"/>
</dbReference>
<evidence type="ECO:0000256" key="3">
    <source>
        <dbReference type="ARBA" id="ARBA00022963"/>
    </source>
</evidence>
<protein>
    <recommendedName>
        <fullName evidence="1">1-alkyl-2-acetylglycerophosphocholine esterase</fullName>
        <ecNumber evidence="1">3.1.1.47</ecNumber>
    </recommendedName>
</protein>
<dbReference type="AlphaFoldDB" id="A0A9W7LAB4"/>
<keyword evidence="3" id="KW-0442">Lipid degradation</keyword>
<dbReference type="PANTHER" id="PTHR10272:SF0">
    <property type="entry name" value="PLATELET-ACTIVATING FACTOR ACETYLHYDROLASE"/>
    <property type="match status" value="1"/>
</dbReference>
<dbReference type="Pfam" id="PF03403">
    <property type="entry name" value="PAF-AH_p_II"/>
    <property type="match status" value="1"/>
</dbReference>
<dbReference type="PANTHER" id="PTHR10272">
    <property type="entry name" value="PLATELET-ACTIVATING FACTOR ACETYLHYDROLASE"/>
    <property type="match status" value="1"/>
</dbReference>
<name>A0A9W7LAB4_9STRA</name>
<comment type="caution">
    <text evidence="6">The sequence shown here is derived from an EMBL/GenBank/DDBJ whole genome shotgun (WGS) entry which is preliminary data.</text>
</comment>
<proteinExistence type="predicted"/>
<evidence type="ECO:0000313" key="6">
    <source>
        <dbReference type="EMBL" id="GMI43743.1"/>
    </source>
</evidence>
<evidence type="ECO:0000256" key="1">
    <source>
        <dbReference type="ARBA" id="ARBA00013201"/>
    </source>
</evidence>
<keyword evidence="4" id="KW-0443">Lipid metabolism</keyword>
<keyword evidence="5" id="KW-0812">Transmembrane</keyword>
<dbReference type="Gene3D" id="3.40.50.1820">
    <property type="entry name" value="alpha/beta hydrolase"/>
    <property type="match status" value="1"/>
</dbReference>
<dbReference type="GO" id="GO:0016042">
    <property type="term" value="P:lipid catabolic process"/>
    <property type="evidence" value="ECO:0007669"/>
    <property type="project" value="UniProtKB-KW"/>
</dbReference>
<evidence type="ECO:0000256" key="5">
    <source>
        <dbReference type="SAM" id="Phobius"/>
    </source>
</evidence>
<dbReference type="EC" id="3.1.1.47" evidence="1"/>
<feature type="transmembrane region" description="Helical" evidence="5">
    <location>
        <begin position="12"/>
        <end position="32"/>
    </location>
</feature>
<dbReference type="InterPro" id="IPR029058">
    <property type="entry name" value="AB_hydrolase_fold"/>
</dbReference>
<gene>
    <name evidence="6" type="ORF">TrCOL_g11689</name>
</gene>
<evidence type="ECO:0000256" key="4">
    <source>
        <dbReference type="ARBA" id="ARBA00023098"/>
    </source>
</evidence>
<dbReference type="OrthoDB" id="2363873at2759"/>
<dbReference type="Proteomes" id="UP001165065">
    <property type="component" value="Unassembled WGS sequence"/>
</dbReference>
<reference evidence="7" key="1">
    <citation type="journal article" date="2023" name="Commun. Biol.">
        <title>Genome analysis of Parmales, the sister group of diatoms, reveals the evolutionary specialization of diatoms from phago-mixotrophs to photoautotrophs.</title>
        <authorList>
            <person name="Ban H."/>
            <person name="Sato S."/>
            <person name="Yoshikawa S."/>
            <person name="Yamada K."/>
            <person name="Nakamura Y."/>
            <person name="Ichinomiya M."/>
            <person name="Sato N."/>
            <person name="Blanc-Mathieu R."/>
            <person name="Endo H."/>
            <person name="Kuwata A."/>
            <person name="Ogata H."/>
        </authorList>
    </citation>
    <scope>NUCLEOTIDE SEQUENCE [LARGE SCALE GENOMIC DNA]</scope>
</reference>